<keyword evidence="1" id="KW-0472">Membrane</keyword>
<keyword evidence="3" id="KW-1185">Reference proteome</keyword>
<evidence type="ECO:0000313" key="3">
    <source>
        <dbReference type="Proteomes" id="UP000295304"/>
    </source>
</evidence>
<dbReference type="EMBL" id="SLZW01000010">
    <property type="protein sequence ID" value="TCS60686.1"/>
    <property type="molecule type" value="Genomic_DNA"/>
</dbReference>
<name>A0A4R3J738_9PROT</name>
<keyword evidence="1" id="KW-1133">Transmembrane helix</keyword>
<protein>
    <submittedName>
        <fullName evidence="2">Uncharacterized protein</fullName>
    </submittedName>
</protein>
<sequence length="167" mass="18021">MNAFPYTLGLTGLTVAFLGGFWFLPGGVLTLRRRAGGELQADVRLAYGPDTLYRLLDAYGPNGRRFFRRMLYADMIFPMVYAAMLYSYADTLAISHPAAIIAKSGALCAAAFDYGENALLLTVLRKLPARSVRIARYAGICTTAKMLSFTLTLIALGVGLSMGTGGM</sequence>
<feature type="transmembrane region" description="Helical" evidence="1">
    <location>
        <begin position="6"/>
        <end position="24"/>
    </location>
</feature>
<proteinExistence type="predicted"/>
<reference evidence="2 3" key="1">
    <citation type="submission" date="2019-03" db="EMBL/GenBank/DDBJ databases">
        <title>Genomic Encyclopedia of Type Strains, Phase IV (KMG-IV): sequencing the most valuable type-strain genomes for metagenomic binning, comparative biology and taxonomic classification.</title>
        <authorList>
            <person name="Goeker M."/>
        </authorList>
    </citation>
    <scope>NUCLEOTIDE SEQUENCE [LARGE SCALE GENOMIC DNA]</scope>
    <source>
        <strain evidence="2 3">DSM 101688</strain>
    </source>
</reference>
<feature type="transmembrane region" description="Helical" evidence="1">
    <location>
        <begin position="134"/>
        <end position="160"/>
    </location>
</feature>
<gene>
    <name evidence="2" type="ORF">EDD55_110163</name>
</gene>
<comment type="caution">
    <text evidence="2">The sequence shown here is derived from an EMBL/GenBank/DDBJ whole genome shotgun (WGS) entry which is preliminary data.</text>
</comment>
<dbReference type="AlphaFoldDB" id="A0A4R3J738"/>
<dbReference type="Proteomes" id="UP000295304">
    <property type="component" value="Unassembled WGS sequence"/>
</dbReference>
<dbReference type="OrthoDB" id="9805444at2"/>
<keyword evidence="1" id="KW-0812">Transmembrane</keyword>
<evidence type="ECO:0000256" key="1">
    <source>
        <dbReference type="SAM" id="Phobius"/>
    </source>
</evidence>
<feature type="transmembrane region" description="Helical" evidence="1">
    <location>
        <begin position="94"/>
        <end position="114"/>
    </location>
</feature>
<organism evidence="2 3">
    <name type="scientific">Varunaivibrio sulfuroxidans</name>
    <dbReference type="NCBI Taxonomy" id="1773489"/>
    <lineage>
        <taxon>Bacteria</taxon>
        <taxon>Pseudomonadati</taxon>
        <taxon>Pseudomonadota</taxon>
        <taxon>Alphaproteobacteria</taxon>
        <taxon>Rhodospirillales</taxon>
        <taxon>Magnetovibrionaceae</taxon>
        <taxon>Varunaivibrio</taxon>
    </lineage>
</organism>
<accession>A0A4R3J738</accession>
<dbReference type="RefSeq" id="WP_132939985.1">
    <property type="nucleotide sequence ID" value="NZ_CP119676.1"/>
</dbReference>
<feature type="transmembrane region" description="Helical" evidence="1">
    <location>
        <begin position="71"/>
        <end position="88"/>
    </location>
</feature>
<evidence type="ECO:0000313" key="2">
    <source>
        <dbReference type="EMBL" id="TCS60686.1"/>
    </source>
</evidence>